<name>R4YWL7_9ACTN</name>
<dbReference type="InterPro" id="IPR034904">
    <property type="entry name" value="FSCA_dom_sf"/>
</dbReference>
<evidence type="ECO:0000313" key="3">
    <source>
        <dbReference type="Proteomes" id="UP000018291"/>
    </source>
</evidence>
<evidence type="ECO:0000313" key="2">
    <source>
        <dbReference type="EMBL" id="CCM62614.1"/>
    </source>
</evidence>
<protein>
    <submittedName>
        <fullName evidence="2">Putative MIP18 family protein yitW</fullName>
    </submittedName>
</protein>
<evidence type="ECO:0000259" key="1">
    <source>
        <dbReference type="Pfam" id="PF01883"/>
    </source>
</evidence>
<dbReference type="eggNOG" id="COG2151">
    <property type="taxonomic scope" value="Bacteria"/>
</dbReference>
<dbReference type="HOGENOM" id="CLU_091588_2_2_11"/>
<sequence length="105" mass="11471">MALTNDPIEAIYNALRQVYDPELGLDIVSMGLIYRLEAEGDRVKIDMTLTTPGCPVSETLPEMARLAAANALGPDGECRIDFQIVWDPPWCPDLIEPESLAALGL</sequence>
<dbReference type="EMBL" id="CANL01000005">
    <property type="protein sequence ID" value="CCM62614.1"/>
    <property type="molecule type" value="Genomic_DNA"/>
</dbReference>
<gene>
    <name evidence="2" type="ORF">BN381_130172</name>
</gene>
<dbReference type="InterPro" id="IPR052339">
    <property type="entry name" value="Fe-S_Maturation_MIP18"/>
</dbReference>
<accession>R4YWL7</accession>
<organism evidence="2 3">
    <name type="scientific">Candidatus Neomicrothrix parvicella RN1</name>
    <dbReference type="NCBI Taxonomy" id="1229780"/>
    <lineage>
        <taxon>Bacteria</taxon>
        <taxon>Bacillati</taxon>
        <taxon>Actinomycetota</taxon>
        <taxon>Acidimicrobiia</taxon>
        <taxon>Acidimicrobiales</taxon>
        <taxon>Microthrixaceae</taxon>
        <taxon>Candidatus Neomicrothrix</taxon>
    </lineage>
</organism>
<dbReference type="Pfam" id="PF01883">
    <property type="entry name" value="FeS_assembly_P"/>
    <property type="match status" value="1"/>
</dbReference>
<dbReference type="AlphaFoldDB" id="R4YWL7"/>
<dbReference type="STRING" id="1229780.BN381_130172"/>
<dbReference type="PANTHER" id="PTHR42831">
    <property type="entry name" value="FE-S PROTEIN MATURATION AUXILIARY FACTOR YITW"/>
    <property type="match status" value="1"/>
</dbReference>
<dbReference type="PANTHER" id="PTHR42831:SF1">
    <property type="entry name" value="FE-S PROTEIN MATURATION AUXILIARY FACTOR YITW"/>
    <property type="match status" value="1"/>
</dbReference>
<keyword evidence="3" id="KW-1185">Reference proteome</keyword>
<dbReference type="SUPFAM" id="SSF117916">
    <property type="entry name" value="Fe-S cluster assembly (FSCA) domain-like"/>
    <property type="match status" value="1"/>
</dbReference>
<dbReference type="RefSeq" id="WP_012224120.1">
    <property type="nucleotide sequence ID" value="NZ_HG422565.1"/>
</dbReference>
<reference evidence="2 3" key="1">
    <citation type="journal article" date="2013" name="ISME J.">
        <title>Metabolic model for the filamentous 'Candidatus Microthrix parvicella' based on genomic and metagenomic analyses.</title>
        <authorList>
            <person name="Jon McIlroy S."/>
            <person name="Kristiansen R."/>
            <person name="Albertsen M."/>
            <person name="Michael Karst S."/>
            <person name="Rossetti S."/>
            <person name="Lund Nielsen J."/>
            <person name="Tandoi V."/>
            <person name="James Seviour R."/>
            <person name="Nielsen P.H."/>
        </authorList>
    </citation>
    <scope>NUCLEOTIDE SEQUENCE [LARGE SCALE GENOMIC DNA]</scope>
    <source>
        <strain evidence="2 3">RN1</strain>
    </source>
</reference>
<proteinExistence type="predicted"/>
<dbReference type="Proteomes" id="UP000018291">
    <property type="component" value="Unassembled WGS sequence"/>
</dbReference>
<dbReference type="InterPro" id="IPR002744">
    <property type="entry name" value="MIP18-like"/>
</dbReference>
<comment type="caution">
    <text evidence="2">The sequence shown here is derived from an EMBL/GenBank/DDBJ whole genome shotgun (WGS) entry which is preliminary data.</text>
</comment>
<dbReference type="Gene3D" id="3.30.300.130">
    <property type="entry name" value="Fe-S cluster assembly (FSCA)"/>
    <property type="match status" value="1"/>
</dbReference>
<dbReference type="OrthoDB" id="9805360at2"/>
<feature type="domain" description="MIP18 family-like" evidence="1">
    <location>
        <begin position="9"/>
        <end position="74"/>
    </location>
</feature>